<dbReference type="EMBL" id="BANX01000014">
    <property type="protein sequence ID" value="GAC68236.1"/>
    <property type="molecule type" value="Genomic_DNA"/>
</dbReference>
<dbReference type="PANTHER" id="PTHR24322">
    <property type="entry name" value="PKSB"/>
    <property type="match status" value="1"/>
</dbReference>
<dbReference type="PRINTS" id="PR00081">
    <property type="entry name" value="GDHRDH"/>
</dbReference>
<dbReference type="Gene3D" id="3.40.50.720">
    <property type="entry name" value="NAD(P)-binding Rossmann-like Domain"/>
    <property type="match status" value="1"/>
</dbReference>
<organism evidence="4 5">
    <name type="scientific">Gordonia soli NBRC 108243</name>
    <dbReference type="NCBI Taxonomy" id="1223545"/>
    <lineage>
        <taxon>Bacteria</taxon>
        <taxon>Bacillati</taxon>
        <taxon>Actinomycetota</taxon>
        <taxon>Actinomycetes</taxon>
        <taxon>Mycobacteriales</taxon>
        <taxon>Gordoniaceae</taxon>
        <taxon>Gordonia</taxon>
    </lineage>
</organism>
<dbReference type="eggNOG" id="COG4221">
    <property type="taxonomic scope" value="Bacteria"/>
</dbReference>
<comment type="caution">
    <text evidence="4">The sequence shown here is derived from an EMBL/GenBank/DDBJ whole genome shotgun (WGS) entry which is preliminary data.</text>
</comment>
<keyword evidence="2" id="KW-0560">Oxidoreductase</keyword>
<reference evidence="4 5" key="1">
    <citation type="submission" date="2013-01" db="EMBL/GenBank/DDBJ databases">
        <title>Whole genome shotgun sequence of Gordonia soli NBRC 108243.</title>
        <authorList>
            <person name="Isaki-Nakamura S."/>
            <person name="Hosoyama A."/>
            <person name="Tsuchikane K."/>
            <person name="Ando Y."/>
            <person name="Baba S."/>
            <person name="Ohji S."/>
            <person name="Hamada M."/>
            <person name="Tamura T."/>
            <person name="Yamazoe A."/>
            <person name="Yamazaki S."/>
            <person name="Fujita N."/>
        </authorList>
    </citation>
    <scope>NUCLEOTIDE SEQUENCE [LARGE SCALE GENOMIC DNA]</scope>
    <source>
        <strain evidence="4 5">NBRC 108243</strain>
    </source>
</reference>
<dbReference type="STRING" id="1223545.GS4_14_00670"/>
<name>M0QIV7_9ACTN</name>
<dbReference type="PRINTS" id="PR00080">
    <property type="entry name" value="SDRFAMILY"/>
</dbReference>
<sequence length="283" mass="29318">MQRPIDGLTVAITGGGRGIGRATAEAFHRRGATVVIGDVEPGLAAATAAEIGDRALGVDLDVTDVDSFRAFLGAAGQPDVVINNAGIMPTGYFVDETESMTRRMLDVNLSAVITGSRLALEVMVPRAGGHIINVASLAGEFAIPALATYGATKTAVTRFTEVLDLELRGTGVTVTAVLPGMIDTELSAGANYPRLIAALVAGRPAHVADAMVEAVASARGGVIAVPRRAGVAITALSFLPRRTRLAIEERAGLSSAFAHADPVRRANYHERIASRGETAADDR</sequence>
<gene>
    <name evidence="4" type="ORF">GS4_14_00670</name>
</gene>
<dbReference type="InterPro" id="IPR002347">
    <property type="entry name" value="SDR_fam"/>
</dbReference>
<evidence type="ECO:0000256" key="3">
    <source>
        <dbReference type="RuleBase" id="RU000363"/>
    </source>
</evidence>
<dbReference type="Proteomes" id="UP000011666">
    <property type="component" value="Unassembled WGS sequence"/>
</dbReference>
<dbReference type="PANTHER" id="PTHR24322:SF736">
    <property type="entry name" value="RETINOL DEHYDROGENASE 10"/>
    <property type="match status" value="1"/>
</dbReference>
<protein>
    <submittedName>
        <fullName evidence="4">Putative oxidoreductase</fullName>
    </submittedName>
</protein>
<comment type="similarity">
    <text evidence="1 3">Belongs to the short-chain dehydrogenases/reductases (SDR) family.</text>
</comment>
<dbReference type="Pfam" id="PF00106">
    <property type="entry name" value="adh_short"/>
    <property type="match status" value="1"/>
</dbReference>
<dbReference type="GO" id="GO:0016616">
    <property type="term" value="F:oxidoreductase activity, acting on the CH-OH group of donors, NAD or NADP as acceptor"/>
    <property type="evidence" value="ECO:0007669"/>
    <property type="project" value="TreeGrafter"/>
</dbReference>
<keyword evidence="5" id="KW-1185">Reference proteome</keyword>
<evidence type="ECO:0000313" key="4">
    <source>
        <dbReference type="EMBL" id="GAC68236.1"/>
    </source>
</evidence>
<dbReference type="InterPro" id="IPR036291">
    <property type="entry name" value="NAD(P)-bd_dom_sf"/>
</dbReference>
<evidence type="ECO:0000256" key="2">
    <source>
        <dbReference type="ARBA" id="ARBA00023002"/>
    </source>
</evidence>
<evidence type="ECO:0000256" key="1">
    <source>
        <dbReference type="ARBA" id="ARBA00006484"/>
    </source>
</evidence>
<dbReference type="RefSeq" id="WP_007620206.1">
    <property type="nucleotide sequence ID" value="NZ_BANX01000014.1"/>
</dbReference>
<dbReference type="CDD" id="cd05233">
    <property type="entry name" value="SDR_c"/>
    <property type="match status" value="1"/>
</dbReference>
<dbReference type="SUPFAM" id="SSF51735">
    <property type="entry name" value="NAD(P)-binding Rossmann-fold domains"/>
    <property type="match status" value="1"/>
</dbReference>
<proteinExistence type="inferred from homology"/>
<evidence type="ECO:0000313" key="5">
    <source>
        <dbReference type="Proteomes" id="UP000011666"/>
    </source>
</evidence>
<dbReference type="AlphaFoldDB" id="M0QIV7"/>
<accession>M0QIV7</accession>
<dbReference type="OrthoDB" id="9775296at2"/>